<dbReference type="SUPFAM" id="SSF47384">
    <property type="entry name" value="Homodimeric domain of signal transducing histidine kinase"/>
    <property type="match status" value="1"/>
</dbReference>
<evidence type="ECO:0000259" key="7">
    <source>
        <dbReference type="PROSITE" id="PS50109"/>
    </source>
</evidence>
<dbReference type="Proteomes" id="UP000324020">
    <property type="component" value="Unassembled WGS sequence"/>
</dbReference>
<dbReference type="CDD" id="cd00075">
    <property type="entry name" value="HATPase"/>
    <property type="match status" value="1"/>
</dbReference>
<dbReference type="SMART" id="SM00091">
    <property type="entry name" value="PAS"/>
    <property type="match status" value="1"/>
</dbReference>
<dbReference type="InterPro" id="IPR036097">
    <property type="entry name" value="HisK_dim/P_sf"/>
</dbReference>
<name>A0A1G7HDM6_9EURY</name>
<gene>
    <name evidence="10" type="ORF">SAMN04488067_101330</name>
</gene>
<evidence type="ECO:0000259" key="9">
    <source>
        <dbReference type="PROSITE" id="PS50113"/>
    </source>
</evidence>
<dbReference type="InterPro" id="IPR000014">
    <property type="entry name" value="PAS"/>
</dbReference>
<dbReference type="PANTHER" id="PTHR43711:SF1">
    <property type="entry name" value="HISTIDINE KINASE 1"/>
    <property type="match status" value="1"/>
</dbReference>
<evidence type="ECO:0000256" key="6">
    <source>
        <dbReference type="ARBA" id="ARBA00023012"/>
    </source>
</evidence>
<dbReference type="Gene3D" id="3.30.565.10">
    <property type="entry name" value="Histidine kinase-like ATPase, C-terminal domain"/>
    <property type="match status" value="1"/>
</dbReference>
<evidence type="ECO:0000256" key="5">
    <source>
        <dbReference type="ARBA" id="ARBA00022777"/>
    </source>
</evidence>
<dbReference type="PRINTS" id="PR00344">
    <property type="entry name" value="BCTRLSENSOR"/>
</dbReference>
<dbReference type="InterPro" id="IPR050736">
    <property type="entry name" value="Sensor_HK_Regulatory"/>
</dbReference>
<dbReference type="SMART" id="SM00388">
    <property type="entry name" value="HisKA"/>
    <property type="match status" value="1"/>
</dbReference>
<keyword evidence="5" id="KW-0418">Kinase</keyword>
<dbReference type="SUPFAM" id="SSF55874">
    <property type="entry name" value="ATPase domain of HSP90 chaperone/DNA topoisomerase II/histidine kinase"/>
    <property type="match status" value="1"/>
</dbReference>
<dbReference type="NCBIfam" id="TIGR00229">
    <property type="entry name" value="sensory_box"/>
    <property type="match status" value="1"/>
</dbReference>
<dbReference type="Gene3D" id="1.10.287.130">
    <property type="match status" value="1"/>
</dbReference>
<accession>A0A1G7HDM6</accession>
<evidence type="ECO:0000256" key="3">
    <source>
        <dbReference type="ARBA" id="ARBA00022553"/>
    </source>
</evidence>
<dbReference type="Pfam" id="PF02518">
    <property type="entry name" value="HATPase_c"/>
    <property type="match status" value="1"/>
</dbReference>
<dbReference type="InterPro" id="IPR035965">
    <property type="entry name" value="PAS-like_dom_sf"/>
</dbReference>
<evidence type="ECO:0000256" key="4">
    <source>
        <dbReference type="ARBA" id="ARBA00022679"/>
    </source>
</evidence>
<reference evidence="10 11" key="1">
    <citation type="submission" date="2016-10" db="EMBL/GenBank/DDBJ databases">
        <authorList>
            <person name="Varghese N."/>
            <person name="Submissions S."/>
        </authorList>
    </citation>
    <scope>NUCLEOTIDE SEQUENCE [LARGE SCALE GENOMIC DNA]</scope>
    <source>
        <strain evidence="10 11">CGMCC 1.3527</strain>
    </source>
</reference>
<dbReference type="Pfam" id="PF00512">
    <property type="entry name" value="HisKA"/>
    <property type="match status" value="1"/>
</dbReference>
<dbReference type="InterPro" id="IPR003594">
    <property type="entry name" value="HATPase_dom"/>
</dbReference>
<evidence type="ECO:0000256" key="1">
    <source>
        <dbReference type="ARBA" id="ARBA00000085"/>
    </source>
</evidence>
<dbReference type="EMBL" id="FNBO01000001">
    <property type="protein sequence ID" value="SDE98471.1"/>
    <property type="molecule type" value="Genomic_DNA"/>
</dbReference>
<evidence type="ECO:0000259" key="8">
    <source>
        <dbReference type="PROSITE" id="PS50112"/>
    </source>
</evidence>
<keyword evidence="4" id="KW-0808">Transferase</keyword>
<feature type="domain" description="Histidine kinase" evidence="7">
    <location>
        <begin position="163"/>
        <end position="351"/>
    </location>
</feature>
<dbReference type="CDD" id="cd00130">
    <property type="entry name" value="PAS"/>
    <property type="match status" value="1"/>
</dbReference>
<evidence type="ECO:0000256" key="2">
    <source>
        <dbReference type="ARBA" id="ARBA00012438"/>
    </source>
</evidence>
<dbReference type="SUPFAM" id="SSF55785">
    <property type="entry name" value="PYP-like sensor domain (PAS domain)"/>
    <property type="match status" value="1"/>
</dbReference>
<keyword evidence="3" id="KW-0597">Phosphoprotein</keyword>
<dbReference type="InterPro" id="IPR013767">
    <property type="entry name" value="PAS_fold"/>
</dbReference>
<dbReference type="InterPro" id="IPR004358">
    <property type="entry name" value="Sig_transdc_His_kin-like_C"/>
</dbReference>
<dbReference type="GO" id="GO:0006355">
    <property type="term" value="P:regulation of DNA-templated transcription"/>
    <property type="evidence" value="ECO:0007669"/>
    <property type="project" value="InterPro"/>
</dbReference>
<protein>
    <recommendedName>
        <fullName evidence="2">histidine kinase</fullName>
        <ecNumber evidence="2">2.7.13.3</ecNumber>
    </recommendedName>
</protein>
<dbReference type="InterPro" id="IPR005467">
    <property type="entry name" value="His_kinase_dom"/>
</dbReference>
<organism evidence="10 11">
    <name type="scientific">Halorubrum xinjiangense</name>
    <dbReference type="NCBI Taxonomy" id="261291"/>
    <lineage>
        <taxon>Archaea</taxon>
        <taxon>Methanobacteriati</taxon>
        <taxon>Methanobacteriota</taxon>
        <taxon>Stenosarchaea group</taxon>
        <taxon>Halobacteria</taxon>
        <taxon>Halobacteriales</taxon>
        <taxon>Haloferacaceae</taxon>
        <taxon>Halorubrum</taxon>
    </lineage>
</organism>
<dbReference type="SMART" id="SM00387">
    <property type="entry name" value="HATPase_c"/>
    <property type="match status" value="1"/>
</dbReference>
<proteinExistence type="predicted"/>
<dbReference type="GO" id="GO:0000155">
    <property type="term" value="F:phosphorelay sensor kinase activity"/>
    <property type="evidence" value="ECO:0007669"/>
    <property type="project" value="InterPro"/>
</dbReference>
<dbReference type="InterPro" id="IPR000700">
    <property type="entry name" value="PAS-assoc_C"/>
</dbReference>
<feature type="domain" description="PAC" evidence="9">
    <location>
        <begin position="100"/>
        <end position="152"/>
    </location>
</feature>
<dbReference type="PROSITE" id="PS50113">
    <property type="entry name" value="PAC"/>
    <property type="match status" value="1"/>
</dbReference>
<dbReference type="InterPro" id="IPR003661">
    <property type="entry name" value="HisK_dim/P_dom"/>
</dbReference>
<dbReference type="Gene3D" id="3.30.450.20">
    <property type="entry name" value="PAS domain"/>
    <property type="match status" value="1"/>
</dbReference>
<dbReference type="PROSITE" id="PS50109">
    <property type="entry name" value="HIS_KIN"/>
    <property type="match status" value="1"/>
</dbReference>
<dbReference type="EC" id="2.7.13.3" evidence="2"/>
<dbReference type="Pfam" id="PF00989">
    <property type="entry name" value="PAS"/>
    <property type="match status" value="1"/>
</dbReference>
<evidence type="ECO:0000313" key="10">
    <source>
        <dbReference type="EMBL" id="SDE98471.1"/>
    </source>
</evidence>
<sequence>MVYYRSDGIRIRTQMGERDEGRRARDLRRYETILESLDDAVYAIRPDGTIVYVNERYAEMKGVDREELLGTDIYDWVSEETAERALRERAAMREEARETGAIEYEFEPVEGDPFPAEMRFGQTDPDVREELGRVGVIRDVSERKRRERELERQNERLDEFASIVSHDLRNPLDVARGRLDLVREERDSEHLEAVARAHDRMATLIDDLLTLAREGVDVESLEPVALAAVAEECWANVDTAAATLRAETTLTVRADRSRLKQLLENLLRNAVTHGGPSVTVTVGELDGGFYVEDDGPGIPEGERDDVFEAGHTTDPDGTGFGLAIVERVAEAHGWAVAVTAGAEGGARFEFTGVDVE</sequence>
<dbReference type="CDD" id="cd00082">
    <property type="entry name" value="HisKA"/>
    <property type="match status" value="1"/>
</dbReference>
<dbReference type="PANTHER" id="PTHR43711">
    <property type="entry name" value="TWO-COMPONENT HISTIDINE KINASE"/>
    <property type="match status" value="1"/>
</dbReference>
<dbReference type="AlphaFoldDB" id="A0A1G7HDM6"/>
<evidence type="ECO:0000313" key="11">
    <source>
        <dbReference type="Proteomes" id="UP000324020"/>
    </source>
</evidence>
<keyword evidence="11" id="KW-1185">Reference proteome</keyword>
<dbReference type="PROSITE" id="PS50112">
    <property type="entry name" value="PAS"/>
    <property type="match status" value="1"/>
</dbReference>
<dbReference type="InterPro" id="IPR036890">
    <property type="entry name" value="HATPase_C_sf"/>
</dbReference>
<comment type="catalytic activity">
    <reaction evidence="1">
        <text>ATP + protein L-histidine = ADP + protein N-phospho-L-histidine.</text>
        <dbReference type="EC" id="2.7.13.3"/>
    </reaction>
</comment>
<keyword evidence="6" id="KW-0902">Two-component regulatory system</keyword>
<feature type="domain" description="PAS" evidence="8">
    <location>
        <begin position="26"/>
        <end position="100"/>
    </location>
</feature>